<protein>
    <submittedName>
        <fullName evidence="1">Uncharacterized protein</fullName>
    </submittedName>
</protein>
<dbReference type="Proteomes" id="UP000886523">
    <property type="component" value="Unassembled WGS sequence"/>
</dbReference>
<organism evidence="1 2">
    <name type="scientific">Hydnum rufescens UP504</name>
    <dbReference type="NCBI Taxonomy" id="1448309"/>
    <lineage>
        <taxon>Eukaryota</taxon>
        <taxon>Fungi</taxon>
        <taxon>Dikarya</taxon>
        <taxon>Basidiomycota</taxon>
        <taxon>Agaricomycotina</taxon>
        <taxon>Agaricomycetes</taxon>
        <taxon>Cantharellales</taxon>
        <taxon>Hydnaceae</taxon>
        <taxon>Hydnum</taxon>
    </lineage>
</organism>
<reference evidence="1" key="1">
    <citation type="journal article" date="2020" name="Nat. Commun.">
        <title>Large-scale genome sequencing of mycorrhizal fungi provides insights into the early evolution of symbiotic traits.</title>
        <authorList>
            <person name="Miyauchi S."/>
            <person name="Kiss E."/>
            <person name="Kuo A."/>
            <person name="Drula E."/>
            <person name="Kohler A."/>
            <person name="Sanchez-Garcia M."/>
            <person name="Morin E."/>
            <person name="Andreopoulos B."/>
            <person name="Barry K.W."/>
            <person name="Bonito G."/>
            <person name="Buee M."/>
            <person name="Carver A."/>
            <person name="Chen C."/>
            <person name="Cichocki N."/>
            <person name="Clum A."/>
            <person name="Culley D."/>
            <person name="Crous P.W."/>
            <person name="Fauchery L."/>
            <person name="Girlanda M."/>
            <person name="Hayes R.D."/>
            <person name="Keri Z."/>
            <person name="LaButti K."/>
            <person name="Lipzen A."/>
            <person name="Lombard V."/>
            <person name="Magnuson J."/>
            <person name="Maillard F."/>
            <person name="Murat C."/>
            <person name="Nolan M."/>
            <person name="Ohm R.A."/>
            <person name="Pangilinan J."/>
            <person name="Pereira M.F."/>
            <person name="Perotto S."/>
            <person name="Peter M."/>
            <person name="Pfister S."/>
            <person name="Riley R."/>
            <person name="Sitrit Y."/>
            <person name="Stielow J.B."/>
            <person name="Szollosi G."/>
            <person name="Zifcakova L."/>
            <person name="Stursova M."/>
            <person name="Spatafora J.W."/>
            <person name="Tedersoo L."/>
            <person name="Vaario L.M."/>
            <person name="Yamada A."/>
            <person name="Yan M."/>
            <person name="Wang P."/>
            <person name="Xu J."/>
            <person name="Bruns T."/>
            <person name="Baldrian P."/>
            <person name="Vilgalys R."/>
            <person name="Dunand C."/>
            <person name="Henrissat B."/>
            <person name="Grigoriev I.V."/>
            <person name="Hibbett D."/>
            <person name="Nagy L.G."/>
            <person name="Martin F.M."/>
        </authorList>
    </citation>
    <scope>NUCLEOTIDE SEQUENCE</scope>
    <source>
        <strain evidence="1">UP504</strain>
    </source>
</reference>
<comment type="caution">
    <text evidence="1">The sequence shown here is derived from an EMBL/GenBank/DDBJ whole genome shotgun (WGS) entry which is preliminary data.</text>
</comment>
<sequence length="63" mass="6811">MVSLQREAFSSAKVPYLDRQANATTCEDISIERETDDTFGVHPDTPACPPVPCFEGTVHGASD</sequence>
<accession>A0A9P6E0K4</accession>
<proteinExistence type="predicted"/>
<dbReference type="AlphaFoldDB" id="A0A9P6E0K4"/>
<name>A0A9P6E0K4_9AGAM</name>
<evidence type="ECO:0000313" key="2">
    <source>
        <dbReference type="Proteomes" id="UP000886523"/>
    </source>
</evidence>
<gene>
    <name evidence="1" type="ORF">BS47DRAFT_1338461</name>
</gene>
<dbReference type="EMBL" id="MU128926">
    <property type="protein sequence ID" value="KAF9518199.1"/>
    <property type="molecule type" value="Genomic_DNA"/>
</dbReference>
<evidence type="ECO:0000313" key="1">
    <source>
        <dbReference type="EMBL" id="KAF9518199.1"/>
    </source>
</evidence>
<keyword evidence="2" id="KW-1185">Reference proteome</keyword>